<dbReference type="RefSeq" id="WP_178734391.1">
    <property type="nucleotide sequence ID" value="NZ_JABUOH010000062.1"/>
</dbReference>
<gene>
    <name evidence="3" type="ORF">HR065_02845</name>
</gene>
<evidence type="ECO:0000256" key="1">
    <source>
        <dbReference type="SAM" id="Coils"/>
    </source>
</evidence>
<organism evidence="3 4">
    <name type="scientific">Candidatus Phytoplasma pruni</name>
    <dbReference type="NCBI Taxonomy" id="479893"/>
    <lineage>
        <taxon>Bacteria</taxon>
        <taxon>Bacillati</taxon>
        <taxon>Mycoplasmatota</taxon>
        <taxon>Mollicutes</taxon>
        <taxon>Acholeplasmatales</taxon>
        <taxon>Acholeplasmataceae</taxon>
        <taxon>Candidatus Phytoplasma</taxon>
        <taxon>16SrIII (X-disease group)</taxon>
    </lineage>
</organism>
<proteinExistence type="predicted"/>
<evidence type="ECO:0000313" key="4">
    <source>
        <dbReference type="Proteomes" id="UP000568109"/>
    </source>
</evidence>
<dbReference type="EMBL" id="JABUOH010000062">
    <property type="protein sequence ID" value="NWN46008.1"/>
    <property type="molecule type" value="Genomic_DNA"/>
</dbReference>
<dbReference type="Proteomes" id="UP000568109">
    <property type="component" value="Unassembled WGS sequence"/>
</dbReference>
<accession>A0A851HDF2</accession>
<evidence type="ECO:0000313" key="3">
    <source>
        <dbReference type="EMBL" id="NWN46008.1"/>
    </source>
</evidence>
<feature type="region of interest" description="Disordered" evidence="2">
    <location>
        <begin position="44"/>
        <end position="64"/>
    </location>
</feature>
<keyword evidence="4" id="KW-1185">Reference proteome</keyword>
<dbReference type="AlphaFoldDB" id="A0A851HDF2"/>
<comment type="caution">
    <text evidence="3">The sequence shown here is derived from an EMBL/GenBank/DDBJ whole genome shotgun (WGS) entry which is preliminary data.</text>
</comment>
<evidence type="ECO:0000256" key="2">
    <source>
        <dbReference type="SAM" id="MobiDB-lite"/>
    </source>
</evidence>
<keyword evidence="1" id="KW-0175">Coiled coil</keyword>
<protein>
    <submittedName>
        <fullName evidence="3">Uncharacterized protein</fullName>
    </submittedName>
</protein>
<reference evidence="3 4" key="1">
    <citation type="submission" date="2020-06" db="EMBL/GenBank/DDBJ databases">
        <title>Draft genome sequence of Candidatus Phytoplasma pruni (X-disease group, subgroup 16SrIII-B) strain ChTDIII from Argentina.</title>
        <authorList>
            <person name="Fernandez F.D."/>
            <person name="Zuebert C."/>
            <person name="Huettel B."/>
            <person name="Kube M."/>
            <person name="Conci L.R."/>
        </authorList>
    </citation>
    <scope>NUCLEOTIDE SEQUENCE [LARGE SCALE GENOMIC DNA]</scope>
    <source>
        <strain evidence="3 4">ChTDIII</strain>
    </source>
</reference>
<feature type="coiled-coil region" evidence="1">
    <location>
        <begin position="247"/>
        <end position="345"/>
    </location>
</feature>
<sequence length="695" mass="82097">MSKKRKKIVATIIFLTAIVVASLAFFFRKQLIHFFNQHFRNKESSLERKTGDGNSNEQDQKKPIKIVAITPEEKQKESEKEKETYRELVKQIKEIRLDKIPRKYQDLLKTVKEKNNEGKENFSDTNANKNAIVSLQKRLQALIEEWERKKQTLIETKINPKEKEIDKKNTEINAKKSEIYYKNQELVTNKNTFDIQTGSLSQNRYEIFVKQQEISTKETKINNLKSQQITNVDSLLGNTEAETNKIRQGARDKNRQFENSINDLNKEITFLKKQKTDKENYITNDLNPNIIILQGKNTTLENEFNKLNSDKLILKQTKQQLEQELEQLKAELAKLEDEIKDFTHLKDKYLPEVKNYIKDNINDNNQLLTVKEMQPELLNRDDHNKLQQKTNDTNSADIKKIISFVEKLIKIEKLKNDLQEILLERNVLVNHKLLLNLKKTATHRLKKAEQIAHNPFVNDIENDYSNNTIPGEILQLNLLLNVVDNHLPKGDETFKWRQEALKREANQNQGTINPDWLTIQKIISSSTVKNGAQNIFNPKNIDHQDEEYLNYDQSQQYARFLDELTDYNDFQEKQKENKYYPFLTRQEMFQIAEDMLKKTDQKDKKNFETKFKESFSNDVSKQTLDFDDFFNNFKNDQTLEDTWTSNFTNNNETTTKLEFPLMKNKNLLLDEIQDPQQTNIKEFLQNTEIIERLNI</sequence>
<name>A0A851HDF2_9MOLU</name>